<gene>
    <name evidence="2" type="ORF">ACFSL4_31240</name>
</gene>
<proteinExistence type="predicted"/>
<keyword evidence="1" id="KW-1133">Transmembrane helix</keyword>
<accession>A0ABW4J122</accession>
<evidence type="ECO:0000313" key="3">
    <source>
        <dbReference type="Proteomes" id="UP001597261"/>
    </source>
</evidence>
<feature type="transmembrane region" description="Helical" evidence="1">
    <location>
        <begin position="97"/>
        <end position="118"/>
    </location>
</feature>
<reference evidence="3" key="1">
    <citation type="journal article" date="2019" name="Int. J. Syst. Evol. Microbiol.">
        <title>The Global Catalogue of Microorganisms (GCM) 10K type strain sequencing project: providing services to taxonomists for standard genome sequencing and annotation.</title>
        <authorList>
            <consortium name="The Broad Institute Genomics Platform"/>
            <consortium name="The Broad Institute Genome Sequencing Center for Infectious Disease"/>
            <person name="Wu L."/>
            <person name="Ma J."/>
        </authorList>
    </citation>
    <scope>NUCLEOTIDE SEQUENCE [LARGE SCALE GENOMIC DNA]</scope>
    <source>
        <strain evidence="3">CGMCC 1.12470</strain>
    </source>
</reference>
<name>A0ABW4J122_9ACTN</name>
<dbReference type="EMBL" id="JBHUDX010000098">
    <property type="protein sequence ID" value="MFD1662529.1"/>
    <property type="molecule type" value="Genomic_DNA"/>
</dbReference>
<evidence type="ECO:0000313" key="2">
    <source>
        <dbReference type="EMBL" id="MFD1662529.1"/>
    </source>
</evidence>
<keyword evidence="1" id="KW-0472">Membrane</keyword>
<organism evidence="2 3">
    <name type="scientific">Streptomyces caeni</name>
    <dbReference type="NCBI Taxonomy" id="2307231"/>
    <lineage>
        <taxon>Bacteria</taxon>
        <taxon>Bacillati</taxon>
        <taxon>Actinomycetota</taxon>
        <taxon>Actinomycetes</taxon>
        <taxon>Kitasatosporales</taxon>
        <taxon>Streptomycetaceae</taxon>
        <taxon>Streptomyces</taxon>
    </lineage>
</organism>
<evidence type="ECO:0000256" key="1">
    <source>
        <dbReference type="SAM" id="Phobius"/>
    </source>
</evidence>
<protein>
    <submittedName>
        <fullName evidence="2">Uncharacterized protein</fullName>
    </submittedName>
</protein>
<feature type="transmembrane region" description="Helical" evidence="1">
    <location>
        <begin position="169"/>
        <end position="191"/>
    </location>
</feature>
<keyword evidence="1" id="KW-0812">Transmembrane</keyword>
<comment type="caution">
    <text evidence="2">The sequence shown here is derived from an EMBL/GenBank/DDBJ whole genome shotgun (WGS) entry which is preliminary data.</text>
</comment>
<feature type="transmembrane region" description="Helical" evidence="1">
    <location>
        <begin position="56"/>
        <end position="76"/>
    </location>
</feature>
<sequence>MSEEKASGDYRERAGHVMLLAVVLAVPALKLAWTLGGGDAARDALIAMGPGNWTDIPSGMFLNEALLATVLAVVISRATYAHFAARGGALRHRDTPMAVTAATAAVVPAALGVVVGAFNGLGWGLATGLASYVLRVGVMVDYKTGRREHTTGRRTGNRAETAPQRAADALWIAGLLLGGIVLPAVAITAALDGRSWTSVETCDVNTGSGTHRARLVELARQGNGIVGWDLAGSEVVHGVNCAADGNETIRPPWWRDA</sequence>
<dbReference type="Proteomes" id="UP001597261">
    <property type="component" value="Unassembled WGS sequence"/>
</dbReference>
<feature type="transmembrane region" description="Helical" evidence="1">
    <location>
        <begin position="17"/>
        <end position="36"/>
    </location>
</feature>
<dbReference type="RefSeq" id="WP_381090359.1">
    <property type="nucleotide sequence ID" value="NZ_JBHUDX010000098.1"/>
</dbReference>
<keyword evidence="3" id="KW-1185">Reference proteome</keyword>